<dbReference type="AlphaFoldDB" id="A0A843XMF8"/>
<evidence type="ECO:0000256" key="1">
    <source>
        <dbReference type="SAM" id="MobiDB-lite"/>
    </source>
</evidence>
<feature type="compositionally biased region" description="Low complexity" evidence="1">
    <location>
        <begin position="51"/>
        <end position="61"/>
    </location>
</feature>
<protein>
    <submittedName>
        <fullName evidence="2">Uncharacterized protein</fullName>
    </submittedName>
</protein>
<name>A0A843XMF8_COLES</name>
<dbReference type="Proteomes" id="UP000652761">
    <property type="component" value="Unassembled WGS sequence"/>
</dbReference>
<dbReference type="EMBL" id="NMUH01009592">
    <property type="protein sequence ID" value="MQM20215.1"/>
    <property type="molecule type" value="Genomic_DNA"/>
</dbReference>
<evidence type="ECO:0000313" key="2">
    <source>
        <dbReference type="EMBL" id="MQM20215.1"/>
    </source>
</evidence>
<sequence length="224" mass="24400">MSPSSPQPAMPRALSVSPPLLSFPLQFPISPAPLRRHPMNALPLRRRDPKSPSLPAPSSFPSIAHAAAAQPSAVGHSPAAVTPFPSRILLLELTPGSTELGHALWAWKVESVGLEGQPGFGQVAFEAAGFSAHAQLMQMTMMVPPSFPKELHYLNKEDRLLRWLVVKHRGVKYGIEFLSEEEGQSVLRFPSGNLTAGDDDEDDDDEDDDEDEEEHGDEQGRVVS</sequence>
<feature type="compositionally biased region" description="Acidic residues" evidence="1">
    <location>
        <begin position="197"/>
        <end position="216"/>
    </location>
</feature>
<keyword evidence="3" id="KW-1185">Reference proteome</keyword>
<reference evidence="2" key="1">
    <citation type="submission" date="2017-07" db="EMBL/GenBank/DDBJ databases">
        <title>Taro Niue Genome Assembly and Annotation.</title>
        <authorList>
            <person name="Atibalentja N."/>
            <person name="Keating K."/>
            <person name="Fields C.J."/>
        </authorList>
    </citation>
    <scope>NUCLEOTIDE SEQUENCE</scope>
    <source>
        <strain evidence="2">Niue_2</strain>
        <tissue evidence="2">Leaf</tissue>
    </source>
</reference>
<dbReference type="OrthoDB" id="10259681at2759"/>
<organism evidence="2 3">
    <name type="scientific">Colocasia esculenta</name>
    <name type="common">Wild taro</name>
    <name type="synonym">Arum esculentum</name>
    <dbReference type="NCBI Taxonomy" id="4460"/>
    <lineage>
        <taxon>Eukaryota</taxon>
        <taxon>Viridiplantae</taxon>
        <taxon>Streptophyta</taxon>
        <taxon>Embryophyta</taxon>
        <taxon>Tracheophyta</taxon>
        <taxon>Spermatophyta</taxon>
        <taxon>Magnoliopsida</taxon>
        <taxon>Liliopsida</taxon>
        <taxon>Araceae</taxon>
        <taxon>Aroideae</taxon>
        <taxon>Colocasieae</taxon>
        <taxon>Colocasia</taxon>
    </lineage>
</organism>
<comment type="caution">
    <text evidence="2">The sequence shown here is derived from an EMBL/GenBank/DDBJ whole genome shotgun (WGS) entry which is preliminary data.</text>
</comment>
<feature type="region of interest" description="Disordered" evidence="1">
    <location>
        <begin position="188"/>
        <end position="224"/>
    </location>
</feature>
<evidence type="ECO:0000313" key="3">
    <source>
        <dbReference type="Proteomes" id="UP000652761"/>
    </source>
</evidence>
<gene>
    <name evidence="2" type="ORF">Taro_053229</name>
</gene>
<proteinExistence type="predicted"/>
<accession>A0A843XMF8</accession>
<feature type="region of interest" description="Disordered" evidence="1">
    <location>
        <begin position="29"/>
        <end position="61"/>
    </location>
</feature>